<evidence type="ECO:0000313" key="3">
    <source>
        <dbReference type="Proteomes" id="UP000078540"/>
    </source>
</evidence>
<evidence type="ECO:0000256" key="1">
    <source>
        <dbReference type="SAM" id="Phobius"/>
    </source>
</evidence>
<sequence length="118" mass="13995">MNSGQTARPSAIVLSPVLLFRLTVTIKVLYIDPVLYFYSDYAVSLIILAYIPIYPNYCQEFDFETNVYALIFNIHKRFVLYIDLAIIYIVQWWHHREGLVEIKSLLQYNKEIIQLNIF</sequence>
<protein>
    <submittedName>
        <fullName evidence="2">Uncharacterized protein</fullName>
    </submittedName>
</protein>
<gene>
    <name evidence="2" type="ORF">ALC53_05658</name>
</gene>
<reference evidence="2 3" key="1">
    <citation type="submission" date="2015-09" db="EMBL/GenBank/DDBJ databases">
        <title>Atta colombica WGS genome.</title>
        <authorList>
            <person name="Nygaard S."/>
            <person name="Hu H."/>
            <person name="Boomsma J."/>
            <person name="Zhang G."/>
        </authorList>
    </citation>
    <scope>NUCLEOTIDE SEQUENCE [LARGE SCALE GENOMIC DNA]</scope>
    <source>
        <strain evidence="2">Treedump-2</strain>
        <tissue evidence="2">Whole body</tissue>
    </source>
</reference>
<accession>A0A151I494</accession>
<keyword evidence="1" id="KW-1133">Transmembrane helix</keyword>
<organism evidence="2 3">
    <name type="scientific">Atta colombica</name>
    <dbReference type="NCBI Taxonomy" id="520822"/>
    <lineage>
        <taxon>Eukaryota</taxon>
        <taxon>Metazoa</taxon>
        <taxon>Ecdysozoa</taxon>
        <taxon>Arthropoda</taxon>
        <taxon>Hexapoda</taxon>
        <taxon>Insecta</taxon>
        <taxon>Pterygota</taxon>
        <taxon>Neoptera</taxon>
        <taxon>Endopterygota</taxon>
        <taxon>Hymenoptera</taxon>
        <taxon>Apocrita</taxon>
        <taxon>Aculeata</taxon>
        <taxon>Formicoidea</taxon>
        <taxon>Formicidae</taxon>
        <taxon>Myrmicinae</taxon>
        <taxon>Atta</taxon>
    </lineage>
</organism>
<keyword evidence="1" id="KW-0812">Transmembrane</keyword>
<evidence type="ECO:0000313" key="2">
    <source>
        <dbReference type="EMBL" id="KYM83951.1"/>
    </source>
</evidence>
<feature type="transmembrane region" description="Helical" evidence="1">
    <location>
        <begin position="12"/>
        <end position="30"/>
    </location>
</feature>
<dbReference type="EMBL" id="KQ976474">
    <property type="protein sequence ID" value="KYM83951.1"/>
    <property type="molecule type" value="Genomic_DNA"/>
</dbReference>
<name>A0A151I494_9HYME</name>
<feature type="transmembrane region" description="Helical" evidence="1">
    <location>
        <begin position="78"/>
        <end position="94"/>
    </location>
</feature>
<proteinExistence type="predicted"/>
<keyword evidence="3" id="KW-1185">Reference proteome</keyword>
<feature type="transmembrane region" description="Helical" evidence="1">
    <location>
        <begin position="36"/>
        <end position="57"/>
    </location>
</feature>
<dbReference type="AlphaFoldDB" id="A0A151I494"/>
<dbReference type="Proteomes" id="UP000078540">
    <property type="component" value="Unassembled WGS sequence"/>
</dbReference>
<keyword evidence="1" id="KW-0472">Membrane</keyword>